<sequence>MDLNLRSEGTIKCSDKMDIRDQMISLSVRKEKKKIARCQEHSIVRRAQEKIQQRQFEMPKIEYLEESAEEVNSASV</sequence>
<keyword evidence="2" id="KW-1185">Reference proteome</keyword>
<name>A0A8X6P0Z0_NEPPI</name>
<gene>
    <name evidence="1" type="ORF">NPIL_499821</name>
</gene>
<evidence type="ECO:0000313" key="1">
    <source>
        <dbReference type="EMBL" id="GFT45537.1"/>
    </source>
</evidence>
<dbReference type="Proteomes" id="UP000887013">
    <property type="component" value="Unassembled WGS sequence"/>
</dbReference>
<evidence type="ECO:0000313" key="2">
    <source>
        <dbReference type="Proteomes" id="UP000887013"/>
    </source>
</evidence>
<reference evidence="1" key="1">
    <citation type="submission" date="2020-08" db="EMBL/GenBank/DDBJ databases">
        <title>Multicomponent nature underlies the extraordinary mechanical properties of spider dragline silk.</title>
        <authorList>
            <person name="Kono N."/>
            <person name="Nakamura H."/>
            <person name="Mori M."/>
            <person name="Yoshida Y."/>
            <person name="Ohtoshi R."/>
            <person name="Malay A.D."/>
            <person name="Moran D.A.P."/>
            <person name="Tomita M."/>
            <person name="Numata K."/>
            <person name="Arakawa K."/>
        </authorList>
    </citation>
    <scope>NUCLEOTIDE SEQUENCE</scope>
</reference>
<dbReference type="AlphaFoldDB" id="A0A8X6P0Z0"/>
<comment type="caution">
    <text evidence="1">The sequence shown here is derived from an EMBL/GenBank/DDBJ whole genome shotgun (WGS) entry which is preliminary data.</text>
</comment>
<dbReference type="EMBL" id="BMAW01110928">
    <property type="protein sequence ID" value="GFT45537.1"/>
    <property type="molecule type" value="Genomic_DNA"/>
</dbReference>
<organism evidence="1 2">
    <name type="scientific">Nephila pilipes</name>
    <name type="common">Giant wood spider</name>
    <name type="synonym">Nephila maculata</name>
    <dbReference type="NCBI Taxonomy" id="299642"/>
    <lineage>
        <taxon>Eukaryota</taxon>
        <taxon>Metazoa</taxon>
        <taxon>Ecdysozoa</taxon>
        <taxon>Arthropoda</taxon>
        <taxon>Chelicerata</taxon>
        <taxon>Arachnida</taxon>
        <taxon>Araneae</taxon>
        <taxon>Araneomorphae</taxon>
        <taxon>Entelegynae</taxon>
        <taxon>Araneoidea</taxon>
        <taxon>Nephilidae</taxon>
        <taxon>Nephila</taxon>
    </lineage>
</organism>
<accession>A0A8X6P0Z0</accession>
<protein>
    <submittedName>
        <fullName evidence="1">Uncharacterized protein</fullName>
    </submittedName>
</protein>
<proteinExistence type="predicted"/>